<dbReference type="RefSeq" id="WP_343790751.1">
    <property type="nucleotide sequence ID" value="NZ_BAAAFH010000022.1"/>
</dbReference>
<protein>
    <submittedName>
        <fullName evidence="1">Uncharacterized protein</fullName>
    </submittedName>
</protein>
<organism evidence="1 2">
    <name type="scientific">Wandonia haliotis</name>
    <dbReference type="NCBI Taxonomy" id="574963"/>
    <lineage>
        <taxon>Bacteria</taxon>
        <taxon>Pseudomonadati</taxon>
        <taxon>Bacteroidota</taxon>
        <taxon>Flavobacteriia</taxon>
        <taxon>Flavobacteriales</taxon>
        <taxon>Crocinitomicaceae</taxon>
        <taxon>Wandonia</taxon>
    </lineage>
</organism>
<dbReference type="EMBL" id="BAAAFH010000022">
    <property type="protein sequence ID" value="GAA0876925.1"/>
    <property type="molecule type" value="Genomic_DNA"/>
</dbReference>
<sequence length="247" mass="25716">MNHKIVFTGLFVALIGMSSCKKEEIIDEIIDETPTTQSTPPPFPTLSNSDGTLVAIKVQSSQSSPIGPVTMTIGLGVAAFYESNNIDNLIDAGNVNVNSKQLTKQTNNSYVFQPDASNATGVDFSGGVSWSVTGSAAVSAFSFDPSIAFPSAGEITSSEVVNKANGYTLTISSVTDADSVIFQVGSVLKTVPGNTTSCSFSAAELSGLSNGSNVAQVAAYKMENATITGKSYYFINETVATQTVTIE</sequence>
<reference evidence="1 2" key="1">
    <citation type="journal article" date="2019" name="Int. J. Syst. Evol. Microbiol.">
        <title>The Global Catalogue of Microorganisms (GCM) 10K type strain sequencing project: providing services to taxonomists for standard genome sequencing and annotation.</title>
        <authorList>
            <consortium name="The Broad Institute Genomics Platform"/>
            <consortium name="The Broad Institute Genome Sequencing Center for Infectious Disease"/>
            <person name="Wu L."/>
            <person name="Ma J."/>
        </authorList>
    </citation>
    <scope>NUCLEOTIDE SEQUENCE [LARGE SCALE GENOMIC DNA]</scope>
    <source>
        <strain evidence="1 2">JCM 16083</strain>
    </source>
</reference>
<evidence type="ECO:0000313" key="2">
    <source>
        <dbReference type="Proteomes" id="UP001501126"/>
    </source>
</evidence>
<accession>A0ABN1MUA6</accession>
<comment type="caution">
    <text evidence="1">The sequence shown here is derived from an EMBL/GenBank/DDBJ whole genome shotgun (WGS) entry which is preliminary data.</text>
</comment>
<gene>
    <name evidence="1" type="ORF">GCM10009118_33350</name>
</gene>
<evidence type="ECO:0000313" key="1">
    <source>
        <dbReference type="EMBL" id="GAA0876925.1"/>
    </source>
</evidence>
<dbReference type="PROSITE" id="PS51257">
    <property type="entry name" value="PROKAR_LIPOPROTEIN"/>
    <property type="match status" value="1"/>
</dbReference>
<dbReference type="Proteomes" id="UP001501126">
    <property type="component" value="Unassembled WGS sequence"/>
</dbReference>
<keyword evidence="2" id="KW-1185">Reference proteome</keyword>
<name>A0ABN1MUA6_9FLAO</name>
<proteinExistence type="predicted"/>